<dbReference type="Pfam" id="PF00959">
    <property type="entry name" value="Phage_lysozyme"/>
    <property type="match status" value="1"/>
</dbReference>
<evidence type="ECO:0000256" key="4">
    <source>
        <dbReference type="RuleBase" id="RU003788"/>
    </source>
</evidence>
<dbReference type="CDD" id="cd00737">
    <property type="entry name" value="lyz_endolysin_autolysin"/>
    <property type="match status" value="1"/>
</dbReference>
<dbReference type="SUPFAM" id="SSF47090">
    <property type="entry name" value="PGBD-like"/>
    <property type="match status" value="1"/>
</dbReference>
<dbReference type="InterPro" id="IPR023347">
    <property type="entry name" value="Lysozyme_dom_sf"/>
</dbReference>
<dbReference type="EMBL" id="JAFLNF010000003">
    <property type="protein sequence ID" value="MBO0345188.1"/>
    <property type="molecule type" value="Genomic_DNA"/>
</dbReference>
<keyword evidence="3" id="KW-1035">Host cytoplasm</keyword>
<feature type="domain" description="Peptidoglycan binding-like" evidence="6">
    <location>
        <begin position="171"/>
        <end position="223"/>
    </location>
</feature>
<keyword evidence="4" id="KW-0326">Glycosidase</keyword>
<organism evidence="7 8">
    <name type="scientific">Roseibium limicola</name>
    <dbReference type="NCBI Taxonomy" id="2816037"/>
    <lineage>
        <taxon>Bacteria</taxon>
        <taxon>Pseudomonadati</taxon>
        <taxon>Pseudomonadota</taxon>
        <taxon>Alphaproteobacteria</taxon>
        <taxon>Hyphomicrobiales</taxon>
        <taxon>Stappiaceae</taxon>
        <taxon>Roseibium</taxon>
    </lineage>
</organism>
<proteinExistence type="inferred from homology"/>
<dbReference type="GO" id="GO:0031640">
    <property type="term" value="P:killing of cells of another organism"/>
    <property type="evidence" value="ECO:0007669"/>
    <property type="project" value="UniProtKB-KW"/>
</dbReference>
<dbReference type="GO" id="GO:0003796">
    <property type="term" value="F:lysozyme activity"/>
    <property type="evidence" value="ECO:0007669"/>
    <property type="project" value="UniProtKB-EC"/>
</dbReference>
<dbReference type="Gene3D" id="1.10.101.10">
    <property type="entry name" value="PGBD-like superfamily/PGBD"/>
    <property type="match status" value="1"/>
</dbReference>
<dbReference type="AlphaFoldDB" id="A0A939J9A4"/>
<dbReference type="Proteomes" id="UP000664779">
    <property type="component" value="Unassembled WGS sequence"/>
</dbReference>
<dbReference type="GO" id="GO:0009253">
    <property type="term" value="P:peptidoglycan catabolic process"/>
    <property type="evidence" value="ECO:0007669"/>
    <property type="project" value="InterPro"/>
</dbReference>
<comment type="similarity">
    <text evidence="4">Belongs to the glycosyl hydrolase 24 family.</text>
</comment>
<dbReference type="GO" id="GO:0042742">
    <property type="term" value="P:defense response to bacterium"/>
    <property type="evidence" value="ECO:0007669"/>
    <property type="project" value="UniProtKB-KW"/>
</dbReference>
<dbReference type="InterPro" id="IPR002196">
    <property type="entry name" value="Glyco_hydro_24"/>
</dbReference>
<keyword evidence="5" id="KW-0472">Membrane</keyword>
<dbReference type="InterPro" id="IPR033907">
    <property type="entry name" value="Endolysin_autolysin"/>
</dbReference>
<feature type="transmembrane region" description="Helical" evidence="5">
    <location>
        <begin position="255"/>
        <end position="275"/>
    </location>
</feature>
<name>A0A939J9A4_9HYPH</name>
<dbReference type="PANTHER" id="PTHR38107">
    <property type="match status" value="1"/>
</dbReference>
<keyword evidence="4" id="KW-0378">Hydrolase</keyword>
<accession>A0A939J9A4</accession>
<evidence type="ECO:0000313" key="7">
    <source>
        <dbReference type="EMBL" id="MBO0345188.1"/>
    </source>
</evidence>
<dbReference type="Gene3D" id="1.10.530.40">
    <property type="match status" value="1"/>
</dbReference>
<dbReference type="InterPro" id="IPR036365">
    <property type="entry name" value="PGBD-like_sf"/>
</dbReference>
<protein>
    <recommendedName>
        <fullName evidence="4">Lysozyme</fullName>
        <ecNumber evidence="4">3.2.1.17</ecNumber>
    </recommendedName>
</protein>
<dbReference type="PANTHER" id="PTHR38107:SF3">
    <property type="entry name" value="LYSOZYME RRRD-RELATED"/>
    <property type="match status" value="1"/>
</dbReference>
<dbReference type="InterPro" id="IPR023346">
    <property type="entry name" value="Lysozyme-like_dom_sf"/>
</dbReference>
<comment type="catalytic activity">
    <reaction evidence="4">
        <text>Hydrolysis of (1-&gt;4)-beta-linkages between N-acetylmuramic acid and N-acetyl-D-glucosamine residues in a peptidoglycan and between N-acetyl-D-glucosamine residues in chitodextrins.</text>
        <dbReference type="EC" id="3.2.1.17"/>
    </reaction>
</comment>
<keyword evidence="2 4" id="KW-0081">Bacteriolytic enzyme</keyword>
<dbReference type="SUPFAM" id="SSF53955">
    <property type="entry name" value="Lysozyme-like"/>
    <property type="match status" value="1"/>
</dbReference>
<keyword evidence="5" id="KW-0812">Transmembrane</keyword>
<reference evidence="7" key="1">
    <citation type="submission" date="2021-03" db="EMBL/GenBank/DDBJ databases">
        <title>Roseibium sp. CAU 1637 isolated from Incheon.</title>
        <authorList>
            <person name="Kim W."/>
        </authorList>
    </citation>
    <scope>NUCLEOTIDE SEQUENCE</scope>
    <source>
        <strain evidence="7">CAU 1637</strain>
    </source>
</reference>
<evidence type="ECO:0000256" key="5">
    <source>
        <dbReference type="SAM" id="Phobius"/>
    </source>
</evidence>
<gene>
    <name evidence="7" type="ORF">J0X15_08150</name>
</gene>
<evidence type="ECO:0000256" key="2">
    <source>
        <dbReference type="ARBA" id="ARBA00022638"/>
    </source>
</evidence>
<dbReference type="InterPro" id="IPR002477">
    <property type="entry name" value="Peptidoglycan-bd-like"/>
</dbReference>
<evidence type="ECO:0000256" key="1">
    <source>
        <dbReference type="ARBA" id="ARBA00022529"/>
    </source>
</evidence>
<dbReference type="Pfam" id="PF01471">
    <property type="entry name" value="PG_binding_1"/>
    <property type="match status" value="1"/>
</dbReference>
<keyword evidence="1 4" id="KW-0929">Antimicrobial</keyword>
<dbReference type="RefSeq" id="WP_206939599.1">
    <property type="nucleotide sequence ID" value="NZ_JAFLNF010000003.1"/>
</dbReference>
<dbReference type="GO" id="GO:0016998">
    <property type="term" value="P:cell wall macromolecule catabolic process"/>
    <property type="evidence" value="ECO:0007669"/>
    <property type="project" value="InterPro"/>
</dbReference>
<keyword evidence="5" id="KW-1133">Transmembrane helix</keyword>
<dbReference type="EC" id="3.2.1.17" evidence="4"/>
<dbReference type="InterPro" id="IPR051018">
    <property type="entry name" value="Bacteriophage_GH24"/>
</dbReference>
<dbReference type="InterPro" id="IPR036366">
    <property type="entry name" value="PGBDSf"/>
</dbReference>
<comment type="caution">
    <text evidence="7">The sequence shown here is derived from an EMBL/GenBank/DDBJ whole genome shotgun (WGS) entry which is preliminary data.</text>
</comment>
<keyword evidence="8" id="KW-1185">Reference proteome</keyword>
<evidence type="ECO:0000256" key="3">
    <source>
        <dbReference type="ARBA" id="ARBA00023200"/>
    </source>
</evidence>
<sequence>MTITDKGLAFIAGHEGFVSKAYLDPAGVLTIGYGFTMRSRVFSSWWGTRHSEALRLGDRLTRFDANTLLRRLIEEEYAPPVVQRFKQLKPHQSDACISAVYNLGPRALRWKWAQALARGDVVGASRLLERTGTTAGGRKLPGLVRRRREEAQLLLSGKYPREAQAVDAVLQQTQKALASLGYAPGPADGRIGPRTTRAVMRFQRDTPPLAVDGIAGPATRAALQRKTAAQRQQLTSLGAGAGLILTAASTGVSPLIAVTVAAAVGLAILGLGFLWRNRGRFLAPN</sequence>
<evidence type="ECO:0000313" key="8">
    <source>
        <dbReference type="Proteomes" id="UP000664779"/>
    </source>
</evidence>
<evidence type="ECO:0000259" key="6">
    <source>
        <dbReference type="Pfam" id="PF01471"/>
    </source>
</evidence>